<dbReference type="OrthoDB" id="6130531at2759"/>
<dbReference type="KEGG" id="cvn:111114726"/>
<feature type="domain" description="EGF-like" evidence="3">
    <location>
        <begin position="505"/>
        <end position="538"/>
    </location>
</feature>
<feature type="domain" description="EGF-like" evidence="3">
    <location>
        <begin position="641"/>
        <end position="676"/>
    </location>
</feature>
<keyword evidence="2" id="KW-0812">Transmembrane</keyword>
<dbReference type="PANTHER" id="PTHR24043:SF8">
    <property type="entry name" value="EGF-LIKE DOMAIN-CONTAINING PROTEIN"/>
    <property type="match status" value="1"/>
</dbReference>
<protein>
    <submittedName>
        <fullName evidence="5">Multiple epidermal growth factor-like domains protein 10</fullName>
    </submittedName>
</protein>
<dbReference type="InterPro" id="IPR008979">
    <property type="entry name" value="Galactose-bd-like_sf"/>
</dbReference>
<dbReference type="Proteomes" id="UP000694844">
    <property type="component" value="Chromosome 9"/>
</dbReference>
<reference evidence="5" key="1">
    <citation type="submission" date="2025-08" db="UniProtKB">
        <authorList>
            <consortium name="RefSeq"/>
        </authorList>
    </citation>
    <scope>IDENTIFICATION</scope>
    <source>
        <tissue evidence="5">Whole sample</tissue>
    </source>
</reference>
<evidence type="ECO:0000313" key="5">
    <source>
        <dbReference type="RefSeq" id="XP_022308883.1"/>
    </source>
</evidence>
<gene>
    <name evidence="5" type="primary">LOC111114726</name>
</gene>
<proteinExistence type="predicted"/>
<evidence type="ECO:0000256" key="2">
    <source>
        <dbReference type="SAM" id="Phobius"/>
    </source>
</evidence>
<keyword evidence="1" id="KW-0245">EGF-like domain</keyword>
<dbReference type="InterPro" id="IPR009030">
    <property type="entry name" value="Growth_fac_rcpt_cys_sf"/>
</dbReference>
<feature type="domain" description="EGF-like" evidence="3">
    <location>
        <begin position="595"/>
        <end position="630"/>
    </location>
</feature>
<keyword evidence="2" id="KW-0472">Membrane</keyword>
<dbReference type="AlphaFoldDB" id="A0A8B8BZR6"/>
<sequence length="997" mass="110883">MIISSFLFLNPATMYTLHVFLGFIVITYAYDNLALRKPAYQENRYIGLSEELSEASNAVDGLKSNLEYNGGQCVISADGQYSATWWVNLTKVLSIHHITIYYRTGNQPFGPSNPYTGRYLGFSLYISNTTNKYDGALCYKDTNYTKSTIPAIFNRTCSLHGQYIIYYNERLTNVTYPDGYSRYAFNELCEVEVFGCPEPGYYGSNCSTPCPDPHCRYCHLETGTCQGCQPGYKGHKCELACADGLFGQDCANICNETCAGCNNVNGLCDTGCLPGWEGNYCDEPCQNGKYGRACKSTCGHCQNEDHCHHINGTCFNGCELGYHGILCHTHNVAYKKPAFQRERYTALPEKFTEANNAVDGLNSDLSVFGEQCAISENNRRTASWWVNLESIFSIYYITIYYRTGNLPWGPHNGFTKRFLGFSLYVSNSTDRTEGNLCFKDTGFTISTIPAVLNITCFAHGQYVIFYNERLAGVAYPDGYSQWAFNELCEVEIFEGCSVPGYYGVDCTIPCPDFHCRYCHMETGTCQKCEPGYEGHHCQLECPNGYYGDECKQACGHCKDLSQCHHVNGTCLNGCKAGYKEQNCIKNCSEGYYGDECNEICGNCKDLSQCHHVNGTCLDGCEPGYQEGYCKQTCTTGTYGTSCNETCGRCRDLKDCSYVNGTCTSGCSPGYTGQQCKKQCESGTYGRECKSNCGQCFNSTDCFHVNGTCLKGCDAGFLGNMCKTPCRNGTYGHNCIGICEYCRDQNECHNINGTCLTGCEDGYHGEMCNSICENGTYGQECNYTCGQCRDKKYCYHTNGTCLSGCSPGYFGDLCKSECSPGRYGEHCSSVCGKCFNRETCHHVEGSCLHGCEPGYQGLFCNEECSFGRYGKNCSTECGNCPDGNSCHHINGSCLQRLFNKNNESKNGSCSTTGFYVVISMLSILLAIAVVVVFLQNFTNTKTIKSWRRSKSQTFSHDDTQNYSNYAVCDEMHQYSTMDSTKQDSEYYQNTIKSNQYSM</sequence>
<dbReference type="PANTHER" id="PTHR24043">
    <property type="entry name" value="SCAVENGER RECEPTOR CLASS F"/>
    <property type="match status" value="1"/>
</dbReference>
<feature type="domain" description="EGF-like" evidence="3">
    <location>
        <begin position="549"/>
        <end position="584"/>
    </location>
</feature>
<feature type="transmembrane region" description="Helical" evidence="2">
    <location>
        <begin position="912"/>
        <end position="933"/>
    </location>
</feature>
<feature type="domain" description="EGF-like" evidence="3">
    <location>
        <begin position="687"/>
        <end position="722"/>
    </location>
</feature>
<feature type="domain" description="EGF-like" evidence="3">
    <location>
        <begin position="779"/>
        <end position="814"/>
    </location>
</feature>
<dbReference type="GO" id="GO:0005044">
    <property type="term" value="F:scavenger receptor activity"/>
    <property type="evidence" value="ECO:0007669"/>
    <property type="project" value="InterPro"/>
</dbReference>
<organism evidence="4 5">
    <name type="scientific">Crassostrea virginica</name>
    <name type="common">Eastern oyster</name>
    <dbReference type="NCBI Taxonomy" id="6565"/>
    <lineage>
        <taxon>Eukaryota</taxon>
        <taxon>Metazoa</taxon>
        <taxon>Spiralia</taxon>
        <taxon>Lophotrochozoa</taxon>
        <taxon>Mollusca</taxon>
        <taxon>Bivalvia</taxon>
        <taxon>Autobranchia</taxon>
        <taxon>Pteriomorphia</taxon>
        <taxon>Ostreida</taxon>
        <taxon>Ostreoidea</taxon>
        <taxon>Ostreidae</taxon>
        <taxon>Crassostrea</taxon>
    </lineage>
</organism>
<dbReference type="SMART" id="SM00181">
    <property type="entry name" value="EGF"/>
    <property type="match status" value="10"/>
</dbReference>
<dbReference type="SUPFAM" id="SSF57184">
    <property type="entry name" value="Growth factor receptor domain"/>
    <property type="match status" value="2"/>
</dbReference>
<feature type="domain" description="EGF-like" evidence="3">
    <location>
        <begin position="825"/>
        <end position="860"/>
    </location>
</feature>
<feature type="domain" description="EGF-like" evidence="3">
    <location>
        <begin position="293"/>
        <end position="328"/>
    </location>
</feature>
<accession>A0A8B8BZR6</accession>
<dbReference type="InterPro" id="IPR000742">
    <property type="entry name" value="EGF"/>
</dbReference>
<feature type="domain" description="EGF-like" evidence="3">
    <location>
        <begin position="249"/>
        <end position="282"/>
    </location>
</feature>
<dbReference type="Gene3D" id="2.170.300.10">
    <property type="entry name" value="Tie2 ligand-binding domain superfamily"/>
    <property type="match status" value="4"/>
</dbReference>
<feature type="transmembrane region" description="Helical" evidence="2">
    <location>
        <begin position="12"/>
        <end position="30"/>
    </location>
</feature>
<dbReference type="GeneID" id="111114726"/>
<dbReference type="Gene3D" id="2.60.120.260">
    <property type="entry name" value="Galactose-binding domain-like"/>
    <property type="match status" value="2"/>
</dbReference>
<evidence type="ECO:0000259" key="3">
    <source>
        <dbReference type="SMART" id="SM00181"/>
    </source>
</evidence>
<name>A0A8B8BZR6_CRAVI</name>
<keyword evidence="4" id="KW-1185">Reference proteome</keyword>
<evidence type="ECO:0000256" key="1">
    <source>
        <dbReference type="ARBA" id="ARBA00022536"/>
    </source>
</evidence>
<dbReference type="SUPFAM" id="SSF49785">
    <property type="entry name" value="Galactose-binding domain-like"/>
    <property type="match status" value="2"/>
</dbReference>
<dbReference type="InterPro" id="IPR042635">
    <property type="entry name" value="MEGF10/SREC1/2-like"/>
</dbReference>
<evidence type="ECO:0000313" key="4">
    <source>
        <dbReference type="Proteomes" id="UP000694844"/>
    </source>
</evidence>
<feature type="domain" description="EGF-like" evidence="3">
    <location>
        <begin position="205"/>
        <end position="238"/>
    </location>
</feature>
<dbReference type="RefSeq" id="XP_022308883.1">
    <property type="nucleotide sequence ID" value="XM_022453175.1"/>
</dbReference>
<keyword evidence="2" id="KW-1133">Transmembrane helix</keyword>